<proteinExistence type="predicted"/>
<gene>
    <name evidence="1" type="ORF">I215_02633</name>
</gene>
<sequence length="139" mass="15582">MFSCTEKKNNSEVIQPVEFSTLSQGDLNGNGDEGIEKSKLIITDKKVFTVLLSKMNTINDEVSPIPMVDFDENIVLAVFDDVKSHGGHSIDITKVTEQEDRFLVQIERLNTGGMLTVITQPYHLVMIPKTTKPIIFKEI</sequence>
<dbReference type="EMBL" id="AMSG01000002">
    <property type="protein sequence ID" value="EKF56383.1"/>
    <property type="molecule type" value="Genomic_DNA"/>
</dbReference>
<dbReference type="AlphaFoldDB" id="K2P5W7"/>
<evidence type="ECO:0000313" key="2">
    <source>
        <dbReference type="Proteomes" id="UP000007364"/>
    </source>
</evidence>
<reference evidence="1 2" key="1">
    <citation type="journal article" date="2012" name="J. Bacteriol.">
        <title>Genome Sequence of Galbibacter marinum Type Strain ck-I2-15.</title>
        <authorList>
            <person name="Lai Q."/>
            <person name="Li C."/>
            <person name="Shao Z."/>
        </authorList>
    </citation>
    <scope>NUCLEOTIDE SEQUENCE [LARGE SCALE GENOMIC DNA]</scope>
    <source>
        <strain evidence="2">ck-I2-15</strain>
    </source>
</reference>
<evidence type="ECO:0008006" key="3">
    <source>
        <dbReference type="Google" id="ProtNLM"/>
    </source>
</evidence>
<organism evidence="1 2">
    <name type="scientific">Galbibacter marinus</name>
    <dbReference type="NCBI Taxonomy" id="555500"/>
    <lineage>
        <taxon>Bacteria</taxon>
        <taxon>Pseudomonadati</taxon>
        <taxon>Bacteroidota</taxon>
        <taxon>Flavobacteriia</taxon>
        <taxon>Flavobacteriales</taxon>
        <taxon>Flavobacteriaceae</taxon>
        <taxon>Galbibacter</taxon>
    </lineage>
</organism>
<name>K2P5W7_9FLAO</name>
<evidence type="ECO:0000313" key="1">
    <source>
        <dbReference type="EMBL" id="EKF56383.1"/>
    </source>
</evidence>
<comment type="caution">
    <text evidence="1">The sequence shown here is derived from an EMBL/GenBank/DDBJ whole genome shotgun (WGS) entry which is preliminary data.</text>
</comment>
<dbReference type="Proteomes" id="UP000007364">
    <property type="component" value="Unassembled WGS sequence"/>
</dbReference>
<keyword evidence="2" id="KW-1185">Reference proteome</keyword>
<accession>K2P5W7</accession>
<protein>
    <recommendedName>
        <fullName evidence="3">PrcB C-terminal domain-containing protein</fullName>
    </recommendedName>
</protein>